<dbReference type="EMBL" id="ML978068">
    <property type="protein sequence ID" value="KAF2017240.1"/>
    <property type="molecule type" value="Genomic_DNA"/>
</dbReference>
<keyword evidence="3" id="KW-1185">Reference proteome</keyword>
<feature type="region of interest" description="Disordered" evidence="1">
    <location>
        <begin position="406"/>
        <end position="441"/>
    </location>
</feature>
<evidence type="ECO:0000313" key="2">
    <source>
        <dbReference type="EMBL" id="KAF2017240.1"/>
    </source>
</evidence>
<evidence type="ECO:0000313" key="3">
    <source>
        <dbReference type="Proteomes" id="UP000799778"/>
    </source>
</evidence>
<dbReference type="AlphaFoldDB" id="A0A6A5XX71"/>
<dbReference type="RefSeq" id="XP_033385579.1">
    <property type="nucleotide sequence ID" value="XM_033533026.1"/>
</dbReference>
<evidence type="ECO:0000256" key="1">
    <source>
        <dbReference type="SAM" id="MobiDB-lite"/>
    </source>
</evidence>
<reference evidence="2" key="1">
    <citation type="journal article" date="2020" name="Stud. Mycol.">
        <title>101 Dothideomycetes genomes: a test case for predicting lifestyles and emergence of pathogens.</title>
        <authorList>
            <person name="Haridas S."/>
            <person name="Albert R."/>
            <person name="Binder M."/>
            <person name="Bloem J."/>
            <person name="Labutti K."/>
            <person name="Salamov A."/>
            <person name="Andreopoulos B."/>
            <person name="Baker S."/>
            <person name="Barry K."/>
            <person name="Bills G."/>
            <person name="Bluhm B."/>
            <person name="Cannon C."/>
            <person name="Castanera R."/>
            <person name="Culley D."/>
            <person name="Daum C."/>
            <person name="Ezra D."/>
            <person name="Gonzalez J."/>
            <person name="Henrissat B."/>
            <person name="Kuo A."/>
            <person name="Liang C."/>
            <person name="Lipzen A."/>
            <person name="Lutzoni F."/>
            <person name="Magnuson J."/>
            <person name="Mondo S."/>
            <person name="Nolan M."/>
            <person name="Ohm R."/>
            <person name="Pangilinan J."/>
            <person name="Park H.-J."/>
            <person name="Ramirez L."/>
            <person name="Alfaro M."/>
            <person name="Sun H."/>
            <person name="Tritt A."/>
            <person name="Yoshinaga Y."/>
            <person name="Zwiers L.-H."/>
            <person name="Turgeon B."/>
            <person name="Goodwin S."/>
            <person name="Spatafora J."/>
            <person name="Crous P."/>
            <person name="Grigoriev I."/>
        </authorList>
    </citation>
    <scope>NUCLEOTIDE SEQUENCE</scope>
    <source>
        <strain evidence="2">CBS 175.79</strain>
    </source>
</reference>
<feature type="non-terminal residue" evidence="2">
    <location>
        <position position="1"/>
    </location>
</feature>
<organism evidence="2 3">
    <name type="scientific">Aaosphaeria arxii CBS 175.79</name>
    <dbReference type="NCBI Taxonomy" id="1450172"/>
    <lineage>
        <taxon>Eukaryota</taxon>
        <taxon>Fungi</taxon>
        <taxon>Dikarya</taxon>
        <taxon>Ascomycota</taxon>
        <taxon>Pezizomycotina</taxon>
        <taxon>Dothideomycetes</taxon>
        <taxon>Pleosporomycetidae</taxon>
        <taxon>Pleosporales</taxon>
        <taxon>Pleosporales incertae sedis</taxon>
        <taxon>Aaosphaeria</taxon>
    </lineage>
</organism>
<dbReference type="OrthoDB" id="4708870at2759"/>
<dbReference type="Proteomes" id="UP000799778">
    <property type="component" value="Unassembled WGS sequence"/>
</dbReference>
<name>A0A6A5XX71_9PLEO</name>
<feature type="compositionally biased region" description="Low complexity" evidence="1">
    <location>
        <begin position="426"/>
        <end position="435"/>
    </location>
</feature>
<gene>
    <name evidence="2" type="ORF">BU24DRAFT_478321</name>
</gene>
<dbReference type="GeneID" id="54290423"/>
<protein>
    <submittedName>
        <fullName evidence="2">Uncharacterized protein</fullName>
    </submittedName>
</protein>
<proteinExistence type="predicted"/>
<accession>A0A6A5XX71</accession>
<sequence>FLSPFYFFKLTLQLYLPPILTQSISIIYRYTMGGHAFPRLHTPRISRELYLKTRSTATKALSKIFRHIVVPSELPSKLDFGDVDLLVAAPCTVAPSLHFDYDHHVSLIKAALNTPYGRKGVKAEETMFFAVPATDQDGDIFIQIDVKVCERPELFEWAHFQTLYASASKMIGSMIKPLGLTMDPTGLHIRVEGMEKVNLAESMIYLTREPGEALSLLGLDKRILGAGFQENIECKYQPYWRVSRDWVSDFLAVFEYLTNFWLFNPAHFAERLREENYVKHLTERSLAFVKFVKEWIPDRYPGYQFLNQEAQDINRWYEMKRVALRETVFTKYPSVAMIYYKKRKSYLRDVEELRLRDLLKKTIPVGLDGWNEDLTPPRIITLPANTTTHLQSMPLKALESVDSELVEISPPSSRRDSAIGSDDGSRSPPYSASSVDSDDSKALCPIAPHDVALLLESLPRDPPDNMKHIPRPPPSNMSIDAKLICIARWTSFTSQGEPYIRQSTREKTFEMAWADSGAEDKVLVRWVREMWWPIWMRQSRVNWVGMWKKRFEKEDARRAKVELEAREATNMQMEKDERHAKVMERLQLVNESLKGHLCV</sequence>